<feature type="transmembrane region" description="Helical" evidence="3">
    <location>
        <begin position="69"/>
        <end position="88"/>
    </location>
</feature>
<dbReference type="SUPFAM" id="SSF55073">
    <property type="entry name" value="Nucleotide cyclase"/>
    <property type="match status" value="1"/>
</dbReference>
<evidence type="ECO:0000259" key="4">
    <source>
        <dbReference type="PROSITE" id="PS50887"/>
    </source>
</evidence>
<dbReference type="OrthoDB" id="5914567at2"/>
<dbReference type="SMART" id="SM00267">
    <property type="entry name" value="GGDEF"/>
    <property type="match status" value="1"/>
</dbReference>
<evidence type="ECO:0000313" key="5">
    <source>
        <dbReference type="EMBL" id="CEA04895.1"/>
    </source>
</evidence>
<reference evidence="5" key="1">
    <citation type="submission" date="2014-07" db="EMBL/GenBank/DDBJ databases">
        <authorList>
            <person name="Urmite Genomes Urmite Genomes"/>
        </authorList>
    </citation>
    <scope>NUCLEOTIDE SEQUENCE</scope>
    <source>
        <strain evidence="5">12M76_air</strain>
    </source>
</reference>
<dbReference type="NCBIfam" id="TIGR00254">
    <property type="entry name" value="GGDEF"/>
    <property type="match status" value="1"/>
</dbReference>
<feature type="transmembrane region" description="Helical" evidence="3">
    <location>
        <begin position="12"/>
        <end position="29"/>
    </location>
</feature>
<dbReference type="Gene3D" id="3.30.70.270">
    <property type="match status" value="1"/>
</dbReference>
<dbReference type="InterPro" id="IPR050469">
    <property type="entry name" value="Diguanylate_Cyclase"/>
</dbReference>
<dbReference type="GO" id="GO:1902201">
    <property type="term" value="P:negative regulation of bacterial-type flagellum-dependent cell motility"/>
    <property type="evidence" value="ECO:0007669"/>
    <property type="project" value="TreeGrafter"/>
</dbReference>
<feature type="transmembrane region" description="Helical" evidence="3">
    <location>
        <begin position="108"/>
        <end position="125"/>
    </location>
</feature>
<proteinExistence type="predicted"/>
<dbReference type="GO" id="GO:0052621">
    <property type="term" value="F:diguanylate cyclase activity"/>
    <property type="evidence" value="ECO:0007669"/>
    <property type="project" value="UniProtKB-EC"/>
</dbReference>
<dbReference type="InterPro" id="IPR000160">
    <property type="entry name" value="GGDEF_dom"/>
</dbReference>
<dbReference type="AlphaFoldDB" id="A0A078MF42"/>
<protein>
    <recommendedName>
        <fullName evidence="1">diguanylate cyclase</fullName>
        <ecNumber evidence="1">2.7.7.65</ecNumber>
    </recommendedName>
</protein>
<dbReference type="CDD" id="cd01949">
    <property type="entry name" value="GGDEF"/>
    <property type="match status" value="1"/>
</dbReference>
<name>A0A078MF42_9PSED</name>
<evidence type="ECO:0000256" key="2">
    <source>
        <dbReference type="ARBA" id="ARBA00034247"/>
    </source>
</evidence>
<keyword evidence="3" id="KW-0812">Transmembrane</keyword>
<feature type="transmembrane region" description="Helical" evidence="3">
    <location>
        <begin position="35"/>
        <end position="57"/>
    </location>
</feature>
<evidence type="ECO:0000256" key="1">
    <source>
        <dbReference type="ARBA" id="ARBA00012528"/>
    </source>
</evidence>
<dbReference type="EC" id="2.7.7.65" evidence="1"/>
<dbReference type="InterPro" id="IPR043128">
    <property type="entry name" value="Rev_trsase/Diguanyl_cyclase"/>
</dbReference>
<sequence length="305" mass="34184">MPSTFALHRFKLAGLLIAANAGLLLHLLAGEGKPVAAWNWLDIAGEGGSAVLLLIWIGLLLKSRPAGRVTSLLFLGLACLFFSLFMDMVDEFVAMPDAVRWDGWLESGPMPVGFTLLTLGIFHWHREQLAINEQMRNRERLYREHRQFDKLTPLGDARYLRAQLQSMLAEARAQHQPLSLIMLDMNAFNRVNREYGQAEGDRVLQVLTQLLLLNLRQHDLLCRLAGDRFVVILPHTGERQARLLAAELAEAVDSLAYKSSGQGERIELSASTVALMARNEEAEPLLERLNIAMARAKHSLTVRYG</sequence>
<evidence type="ECO:0000256" key="3">
    <source>
        <dbReference type="SAM" id="Phobius"/>
    </source>
</evidence>
<feature type="domain" description="GGDEF" evidence="4">
    <location>
        <begin position="176"/>
        <end position="305"/>
    </location>
</feature>
<keyword evidence="3" id="KW-0472">Membrane</keyword>
<dbReference type="GO" id="GO:0005886">
    <property type="term" value="C:plasma membrane"/>
    <property type="evidence" value="ECO:0007669"/>
    <property type="project" value="TreeGrafter"/>
</dbReference>
<dbReference type="PANTHER" id="PTHR45138">
    <property type="entry name" value="REGULATORY COMPONENTS OF SENSORY TRANSDUCTION SYSTEM"/>
    <property type="match status" value="1"/>
</dbReference>
<dbReference type="PROSITE" id="PS50887">
    <property type="entry name" value="GGDEF"/>
    <property type="match status" value="1"/>
</dbReference>
<dbReference type="RefSeq" id="WP_044499428.1">
    <property type="nucleotide sequence ID" value="NZ_LK391969.1"/>
</dbReference>
<dbReference type="Pfam" id="PF00990">
    <property type="entry name" value="GGDEF"/>
    <property type="match status" value="1"/>
</dbReference>
<dbReference type="GO" id="GO:0043709">
    <property type="term" value="P:cell adhesion involved in single-species biofilm formation"/>
    <property type="evidence" value="ECO:0007669"/>
    <property type="project" value="TreeGrafter"/>
</dbReference>
<dbReference type="PANTHER" id="PTHR45138:SF9">
    <property type="entry name" value="DIGUANYLATE CYCLASE DGCM-RELATED"/>
    <property type="match status" value="1"/>
</dbReference>
<dbReference type="EMBL" id="LK391969">
    <property type="protein sequence ID" value="CEF26851.1"/>
    <property type="molecule type" value="Genomic_DNA"/>
</dbReference>
<dbReference type="EMBL" id="LM997413">
    <property type="protein sequence ID" value="CEA04895.1"/>
    <property type="molecule type" value="Genomic_DNA"/>
</dbReference>
<gene>
    <name evidence="5" type="ORF">BN1049_01785</name>
</gene>
<dbReference type="InterPro" id="IPR029787">
    <property type="entry name" value="Nucleotide_cyclase"/>
</dbReference>
<keyword evidence="3" id="KW-1133">Transmembrane helix</keyword>
<organism evidence="5">
    <name type="scientific">Pseudomonas saudimassiliensis</name>
    <dbReference type="NCBI Taxonomy" id="1461581"/>
    <lineage>
        <taxon>Bacteria</taxon>
        <taxon>Pseudomonadati</taxon>
        <taxon>Pseudomonadota</taxon>
        <taxon>Gammaproteobacteria</taxon>
        <taxon>Pseudomonadales</taxon>
        <taxon>Pseudomonadaceae</taxon>
        <taxon>Pseudomonas</taxon>
    </lineage>
</organism>
<comment type="catalytic activity">
    <reaction evidence="2">
        <text>2 GTP = 3',3'-c-di-GMP + 2 diphosphate</text>
        <dbReference type="Rhea" id="RHEA:24898"/>
        <dbReference type="ChEBI" id="CHEBI:33019"/>
        <dbReference type="ChEBI" id="CHEBI:37565"/>
        <dbReference type="ChEBI" id="CHEBI:58805"/>
        <dbReference type="EC" id="2.7.7.65"/>
    </reaction>
</comment>
<accession>A0A078MF42</accession>
<dbReference type="PATRIC" id="fig|1461581.3.peg.1763"/>